<gene>
    <name evidence="1" type="ORF">ACE1CI_00220</name>
</gene>
<name>A0ABV4XJE1_9CYAN</name>
<dbReference type="InterPro" id="IPR021398">
    <property type="entry name" value="DUF3037"/>
</dbReference>
<dbReference type="Pfam" id="PF11236">
    <property type="entry name" value="DUF3037"/>
    <property type="match status" value="1"/>
</dbReference>
<keyword evidence="2" id="KW-1185">Reference proteome</keyword>
<organism evidence="1 2">
    <name type="scientific">Floridaenema flaviceps BLCC-F50</name>
    <dbReference type="NCBI Taxonomy" id="3153642"/>
    <lineage>
        <taxon>Bacteria</taxon>
        <taxon>Bacillati</taxon>
        <taxon>Cyanobacteriota</taxon>
        <taxon>Cyanophyceae</taxon>
        <taxon>Oscillatoriophycideae</taxon>
        <taxon>Aerosakkonematales</taxon>
        <taxon>Aerosakkonemataceae</taxon>
        <taxon>Floridanema</taxon>
        <taxon>Floridanema flaviceps</taxon>
    </lineage>
</organism>
<dbReference type="RefSeq" id="WP_413261027.1">
    <property type="nucleotide sequence ID" value="NZ_JBHFNR010000003.1"/>
</dbReference>
<dbReference type="EMBL" id="JBHFNR010000003">
    <property type="protein sequence ID" value="MFB2891348.1"/>
    <property type="molecule type" value="Genomic_DNA"/>
</dbReference>
<protein>
    <submittedName>
        <fullName evidence="1">DUF3037 domain-containing protein</fullName>
    </submittedName>
</protein>
<proteinExistence type="predicted"/>
<reference evidence="1 2" key="1">
    <citation type="submission" date="2024-09" db="EMBL/GenBank/DDBJ databases">
        <title>Floridaenema gen nov. (Aerosakkonemataceae, Aerosakkonematales ord. nov., Cyanobacteria) from benthic tropical and subtropical fresh waters, with the description of four new species.</title>
        <authorList>
            <person name="Moretto J.A."/>
            <person name="Berthold D.E."/>
            <person name="Lefler F.W."/>
            <person name="Huang I.-S."/>
            <person name="Laughinghouse H. IV."/>
        </authorList>
    </citation>
    <scope>NUCLEOTIDE SEQUENCE [LARGE SCALE GENOMIC DNA]</scope>
    <source>
        <strain evidence="1 2">BLCC-F50</strain>
    </source>
</reference>
<sequence>MASKYSIVQYVPNPIADERINIGVVAFNENEVRVRFLKNWERVRHFGMEDISFLKDFSLRMSKAAESGLIFPGDNREASYQERLNQLTRNWLNSIQFTQPRGSLEDVDSLLEDIVANYLIEPTSQKLKLRDRQDAARVTTFEIKKVLEQKFKQNAIELLKKDYILHGNHDEHKFDAVVANGKPYLAAHGISFEVKRPETVQKQLSYKILDVKNSHPNLPIAVVALPPKKETSNYQHLQKIYEQATSTYLELGAQVIEENEVEKWVSENLKDVRFLHTL</sequence>
<evidence type="ECO:0000313" key="2">
    <source>
        <dbReference type="Proteomes" id="UP001576784"/>
    </source>
</evidence>
<evidence type="ECO:0000313" key="1">
    <source>
        <dbReference type="EMBL" id="MFB2891348.1"/>
    </source>
</evidence>
<accession>A0ABV4XJE1</accession>
<dbReference type="Proteomes" id="UP001576784">
    <property type="component" value="Unassembled WGS sequence"/>
</dbReference>
<comment type="caution">
    <text evidence="1">The sequence shown here is derived from an EMBL/GenBank/DDBJ whole genome shotgun (WGS) entry which is preliminary data.</text>
</comment>